<organism evidence="3 4">
    <name type="scientific">Brevibacterium luteolum</name>
    <dbReference type="NCBI Taxonomy" id="199591"/>
    <lineage>
        <taxon>Bacteria</taxon>
        <taxon>Bacillati</taxon>
        <taxon>Actinomycetota</taxon>
        <taxon>Actinomycetes</taxon>
        <taxon>Micrococcales</taxon>
        <taxon>Brevibacteriaceae</taxon>
        <taxon>Brevibacterium</taxon>
    </lineage>
</organism>
<feature type="domain" description="VanZ-like" evidence="2">
    <location>
        <begin position="54"/>
        <end position="175"/>
    </location>
</feature>
<accession>A0A2N6PJI3</accession>
<keyword evidence="4" id="KW-1185">Reference proteome</keyword>
<dbReference type="EMBL" id="PNFZ01000002">
    <property type="protein sequence ID" value="PMB98851.1"/>
    <property type="molecule type" value="Genomic_DNA"/>
</dbReference>
<evidence type="ECO:0000313" key="4">
    <source>
        <dbReference type="Proteomes" id="UP000235703"/>
    </source>
</evidence>
<feature type="transmembrane region" description="Helical" evidence="1">
    <location>
        <begin position="122"/>
        <end position="140"/>
    </location>
</feature>
<keyword evidence="1" id="KW-0812">Transmembrane</keyword>
<dbReference type="Pfam" id="PF04892">
    <property type="entry name" value="VanZ"/>
    <property type="match status" value="1"/>
</dbReference>
<feature type="transmembrane region" description="Helical" evidence="1">
    <location>
        <begin position="12"/>
        <end position="34"/>
    </location>
</feature>
<sequence length="197" mass="21725">MRVCEDQSIERYLAAFPLFIPAFALGVLMAVAVSRVGARKLSEPRWTVAAWLTCTAFVLALTLTPSQSGLERFLTDDDTIQRRVWAWSLPNIWAVTTVNWQSMNLLMFLPLGPTSGLFVAAAHRWSALVVAMSLSFLVEVGQYAIMALGRSVFSFATVIIGWCGILAGFGLAALIRWALSRRTLPATPRPSHTPRSR</sequence>
<evidence type="ECO:0000259" key="2">
    <source>
        <dbReference type="Pfam" id="PF04892"/>
    </source>
</evidence>
<feature type="transmembrane region" description="Helical" evidence="1">
    <location>
        <begin position="152"/>
        <end position="179"/>
    </location>
</feature>
<dbReference type="AlphaFoldDB" id="A0A2N6PJI3"/>
<evidence type="ECO:0000256" key="1">
    <source>
        <dbReference type="SAM" id="Phobius"/>
    </source>
</evidence>
<comment type="caution">
    <text evidence="3">The sequence shown here is derived from an EMBL/GenBank/DDBJ whole genome shotgun (WGS) entry which is preliminary data.</text>
</comment>
<keyword evidence="1" id="KW-1133">Transmembrane helix</keyword>
<evidence type="ECO:0000313" key="3">
    <source>
        <dbReference type="EMBL" id="PMB98851.1"/>
    </source>
</evidence>
<proteinExistence type="predicted"/>
<dbReference type="Proteomes" id="UP000235703">
    <property type="component" value="Unassembled WGS sequence"/>
</dbReference>
<gene>
    <name evidence="3" type="ORF">CJ198_06035</name>
</gene>
<protein>
    <recommendedName>
        <fullName evidence="2">VanZ-like domain-containing protein</fullName>
    </recommendedName>
</protein>
<dbReference type="InterPro" id="IPR006976">
    <property type="entry name" value="VanZ-like"/>
</dbReference>
<name>A0A2N6PJI3_9MICO</name>
<keyword evidence="1" id="KW-0472">Membrane</keyword>
<reference evidence="3 4" key="1">
    <citation type="submission" date="2017-09" db="EMBL/GenBank/DDBJ databases">
        <title>Bacterial strain isolated from the female urinary microbiota.</title>
        <authorList>
            <person name="Thomas-White K."/>
            <person name="Kumar N."/>
            <person name="Forster S."/>
            <person name="Putonti C."/>
            <person name="Lawley T."/>
            <person name="Wolfe A.J."/>
        </authorList>
    </citation>
    <scope>NUCLEOTIDE SEQUENCE [LARGE SCALE GENOMIC DNA]</scope>
    <source>
        <strain evidence="3 4">UMB0680</strain>
    </source>
</reference>